<keyword evidence="2" id="KW-0645">Protease</keyword>
<dbReference type="InterPro" id="IPR040653">
    <property type="entry name" value="Csd3_N"/>
</dbReference>
<comment type="cofactor">
    <cofactor evidence="1">
        <name>Zn(2+)</name>
        <dbReference type="ChEBI" id="CHEBI:29105"/>
    </cofactor>
</comment>
<evidence type="ECO:0000256" key="2">
    <source>
        <dbReference type="ARBA" id="ARBA00022670"/>
    </source>
</evidence>
<dbReference type="Pfam" id="PF18059">
    <property type="entry name" value="Csd3_N"/>
    <property type="match status" value="1"/>
</dbReference>
<dbReference type="EMBL" id="VWSJ01000009">
    <property type="protein sequence ID" value="MSN96298.1"/>
    <property type="molecule type" value="Genomic_DNA"/>
</dbReference>
<evidence type="ECO:0000259" key="7">
    <source>
        <dbReference type="Pfam" id="PF01551"/>
    </source>
</evidence>
<proteinExistence type="predicted"/>
<evidence type="ECO:0000256" key="6">
    <source>
        <dbReference type="ARBA" id="ARBA00023049"/>
    </source>
</evidence>
<name>A0A6L5WGJ4_9BACT</name>
<dbReference type="AlphaFoldDB" id="A0A6L5WGJ4"/>
<dbReference type="PANTHER" id="PTHR21666">
    <property type="entry name" value="PEPTIDASE-RELATED"/>
    <property type="match status" value="1"/>
</dbReference>
<keyword evidence="3" id="KW-0479">Metal-binding</keyword>
<keyword evidence="5" id="KW-0862">Zinc</keyword>
<protein>
    <submittedName>
        <fullName evidence="9">M23 family metallopeptidase</fullName>
    </submittedName>
</protein>
<feature type="domain" description="M23ase beta-sheet core" evidence="7">
    <location>
        <begin position="243"/>
        <end position="338"/>
    </location>
</feature>
<comment type="caution">
    <text evidence="9">The sequence shown here is derived from an EMBL/GenBank/DDBJ whole genome shotgun (WGS) entry which is preliminary data.</text>
</comment>
<dbReference type="Pfam" id="PF01551">
    <property type="entry name" value="Peptidase_M23"/>
    <property type="match status" value="1"/>
</dbReference>
<evidence type="ECO:0000256" key="5">
    <source>
        <dbReference type="ARBA" id="ARBA00022833"/>
    </source>
</evidence>
<accession>A0A6L5WGJ4</accession>
<feature type="domain" description="Csd3 N-terminal" evidence="8">
    <location>
        <begin position="24"/>
        <end position="108"/>
    </location>
</feature>
<sequence length="391" mass="44768">MIKKIILFVFIFMNAYSSGFKMNKFEWESGVSFLKFLENSNIPLSLYYNLSPEDKELTAEIVAGTMCEVLIQEDNSNIEQILIPISDELQIHILRDKNDNFELSFSPIIYEEREHILGVSIEKNPHSDITKALSDDALANEFSNIFTKQSGANFSKLQKGDQIAIHYKQKYRQSRPYLRPLILSGMIEDRGESYYLYYYDSKYYDQNGKMSENFLFKLPIYGARVSSKFQPKRFHPVLKIYRAHLGTDYAAPKGTPIKAAGDGRVIFLGKKGGYGNTVEIQHINGYKTLYAHTKGFVKGLKKGQKVKQGEVIAYVGTTGLSSGPHLHLGLYKNNKAIDFEKVVYKEKDGKFIKEKKKFDDYVKKENQILQKALGGFNNPDKNIKFNDVMDL</sequence>
<dbReference type="PANTHER" id="PTHR21666:SF288">
    <property type="entry name" value="CELL DIVISION PROTEIN YTFB"/>
    <property type="match status" value="1"/>
</dbReference>
<reference evidence="9 10" key="2">
    <citation type="submission" date="2020-03" db="EMBL/GenBank/DDBJ databases">
        <title>Campylobacter portucalensis sp. nov., a new species of Campylobacter isolated from the reproductive tract of bulls.</title>
        <authorList>
            <person name="Silva M.F."/>
            <person name="Pereira G."/>
            <person name="Carneiro C."/>
            <person name="Hemphill A."/>
            <person name="Mateus L."/>
            <person name="Lopes-Da-Costa L."/>
            <person name="Silva E."/>
        </authorList>
    </citation>
    <scope>NUCLEOTIDE SEQUENCE [LARGE SCALE GENOMIC DNA]</scope>
    <source>
        <strain evidence="9 10">FMV-PI01</strain>
    </source>
</reference>
<keyword evidence="6" id="KW-0482">Metalloprotease</keyword>
<dbReference type="RefSeq" id="WP_154570565.1">
    <property type="nucleotide sequence ID" value="NZ_VWSJ01000009.1"/>
</dbReference>
<dbReference type="GO" id="GO:0046872">
    <property type="term" value="F:metal ion binding"/>
    <property type="evidence" value="ECO:0007669"/>
    <property type="project" value="UniProtKB-KW"/>
</dbReference>
<keyword evidence="4" id="KW-0378">Hydrolase</keyword>
<keyword evidence="10" id="KW-1185">Reference proteome</keyword>
<dbReference type="InterPro" id="IPR016047">
    <property type="entry name" value="M23ase_b-sheet_dom"/>
</dbReference>
<evidence type="ECO:0000256" key="4">
    <source>
        <dbReference type="ARBA" id="ARBA00022801"/>
    </source>
</evidence>
<dbReference type="GO" id="GO:0006508">
    <property type="term" value="P:proteolysis"/>
    <property type="evidence" value="ECO:0007669"/>
    <property type="project" value="UniProtKB-KW"/>
</dbReference>
<dbReference type="CDD" id="cd12797">
    <property type="entry name" value="M23_peptidase"/>
    <property type="match status" value="1"/>
</dbReference>
<evidence type="ECO:0000259" key="8">
    <source>
        <dbReference type="Pfam" id="PF18059"/>
    </source>
</evidence>
<dbReference type="SUPFAM" id="SSF51261">
    <property type="entry name" value="Duplicated hybrid motif"/>
    <property type="match status" value="1"/>
</dbReference>
<dbReference type="GO" id="GO:0004222">
    <property type="term" value="F:metalloendopeptidase activity"/>
    <property type="evidence" value="ECO:0007669"/>
    <property type="project" value="TreeGrafter"/>
</dbReference>
<evidence type="ECO:0000313" key="10">
    <source>
        <dbReference type="Proteomes" id="UP000476338"/>
    </source>
</evidence>
<dbReference type="InterPro" id="IPR050570">
    <property type="entry name" value="Cell_wall_metabolism_enzyme"/>
</dbReference>
<evidence type="ECO:0000256" key="1">
    <source>
        <dbReference type="ARBA" id="ARBA00001947"/>
    </source>
</evidence>
<reference evidence="9 10" key="1">
    <citation type="submission" date="2019-09" db="EMBL/GenBank/DDBJ databases">
        <authorList>
            <person name="Silva M."/>
            <person name="Pereira G."/>
            <person name="Lopes-Da-Costa L."/>
            <person name="Silva E."/>
        </authorList>
    </citation>
    <scope>NUCLEOTIDE SEQUENCE [LARGE SCALE GENOMIC DNA]</scope>
    <source>
        <strain evidence="9 10">FMV-PI01</strain>
    </source>
</reference>
<dbReference type="InterPro" id="IPR011055">
    <property type="entry name" value="Dup_hybrid_motif"/>
</dbReference>
<dbReference type="Gene3D" id="2.70.70.10">
    <property type="entry name" value="Glucose Permease (Domain IIA)"/>
    <property type="match status" value="1"/>
</dbReference>
<evidence type="ECO:0000256" key="3">
    <source>
        <dbReference type="ARBA" id="ARBA00022723"/>
    </source>
</evidence>
<dbReference type="Gene3D" id="3.10.450.350">
    <property type="match status" value="1"/>
</dbReference>
<gene>
    <name evidence="9" type="ORF">F1B92_03670</name>
</gene>
<dbReference type="Proteomes" id="UP000476338">
    <property type="component" value="Unassembled WGS sequence"/>
</dbReference>
<evidence type="ECO:0000313" key="9">
    <source>
        <dbReference type="EMBL" id="MSN96298.1"/>
    </source>
</evidence>
<organism evidence="9 10">
    <name type="scientific">Campylobacter portucalensis</name>
    <dbReference type="NCBI Taxonomy" id="2608384"/>
    <lineage>
        <taxon>Bacteria</taxon>
        <taxon>Pseudomonadati</taxon>
        <taxon>Campylobacterota</taxon>
        <taxon>Epsilonproteobacteria</taxon>
        <taxon>Campylobacterales</taxon>
        <taxon>Campylobacteraceae</taxon>
        <taxon>Campylobacter</taxon>
    </lineage>
</organism>